<evidence type="ECO:0000256" key="5">
    <source>
        <dbReference type="ARBA" id="ARBA00022525"/>
    </source>
</evidence>
<evidence type="ECO:0000313" key="10">
    <source>
        <dbReference type="EMBL" id="CAM76216.1"/>
    </source>
</evidence>
<dbReference type="InterPro" id="IPR001444">
    <property type="entry name" value="Flag_bb_rod_N"/>
</dbReference>
<dbReference type="RefSeq" id="WP_106002423.1">
    <property type="nucleotide sequence ID" value="NZ_CP027527.1"/>
</dbReference>
<keyword evidence="5" id="KW-0964">Secreted</keyword>
<keyword evidence="10" id="KW-0282">Flagellum</keyword>
<comment type="similarity">
    <text evidence="3">Belongs to the flagella basal body rod proteins family.</text>
</comment>
<comment type="subcellular location">
    <subcellularLocation>
        <location evidence="1">Bacterial flagellum basal body</location>
    </subcellularLocation>
    <subcellularLocation>
        <location evidence="2">Secreted</location>
    </subcellularLocation>
</comment>
<evidence type="ECO:0000256" key="4">
    <source>
        <dbReference type="ARBA" id="ARBA00016244"/>
    </source>
</evidence>
<evidence type="ECO:0000256" key="6">
    <source>
        <dbReference type="ARBA" id="ARBA00023143"/>
    </source>
</evidence>
<reference evidence="10" key="1">
    <citation type="journal article" date="2007" name="J. Bacteriol.">
        <title>Comparative genome analysis of four magnetotactic bacteria reveals a complex set of group-specific genes implicated in magnetosome biomineralization and function.</title>
        <authorList>
            <person name="Richter M."/>
            <person name="Kube M."/>
            <person name="Bazylinski D.A."/>
            <person name="Lombardot T."/>
            <person name="Gloeckner F.O."/>
            <person name="Reinhardt R."/>
            <person name="Schueler D."/>
        </authorList>
    </citation>
    <scope>NUCLEOTIDE SEQUENCE</scope>
    <source>
        <strain evidence="10">MSR-1</strain>
    </source>
</reference>
<dbReference type="Pfam" id="PF22638">
    <property type="entry name" value="FlgK_D1"/>
    <property type="match status" value="1"/>
</dbReference>
<feature type="domain" description="Flagellar basal-body/hook protein C-terminal" evidence="8">
    <location>
        <begin position="898"/>
        <end position="936"/>
    </location>
</feature>
<dbReference type="NCBIfam" id="TIGR02492">
    <property type="entry name" value="flgK_ends"/>
    <property type="match status" value="1"/>
</dbReference>
<feature type="domain" description="Flagellar hook-associated protein FlgK helical" evidence="9">
    <location>
        <begin position="91"/>
        <end position="318"/>
    </location>
</feature>
<dbReference type="InterPro" id="IPR002371">
    <property type="entry name" value="FlgK"/>
</dbReference>
<dbReference type="Pfam" id="PF00460">
    <property type="entry name" value="Flg_bb_rod"/>
    <property type="match status" value="1"/>
</dbReference>
<dbReference type="GO" id="GO:0044780">
    <property type="term" value="P:bacterial-type flagellum assembly"/>
    <property type="evidence" value="ECO:0007669"/>
    <property type="project" value="InterPro"/>
</dbReference>
<evidence type="ECO:0000259" key="8">
    <source>
        <dbReference type="Pfam" id="PF06429"/>
    </source>
</evidence>
<dbReference type="Pfam" id="PF06429">
    <property type="entry name" value="Flg_bbr_C"/>
    <property type="match status" value="1"/>
</dbReference>
<accession>A4U009</accession>
<protein>
    <recommendedName>
        <fullName evidence="4">Flagellar hook-associated protein 1</fullName>
    </recommendedName>
</protein>
<evidence type="ECO:0000259" key="7">
    <source>
        <dbReference type="Pfam" id="PF00460"/>
    </source>
</evidence>
<organism evidence="10">
    <name type="scientific">Magnetospirillum gryphiswaldense</name>
    <dbReference type="NCBI Taxonomy" id="55518"/>
    <lineage>
        <taxon>Bacteria</taxon>
        <taxon>Pseudomonadati</taxon>
        <taxon>Pseudomonadota</taxon>
        <taxon>Alphaproteobacteria</taxon>
        <taxon>Rhodospirillales</taxon>
        <taxon>Rhodospirillaceae</taxon>
        <taxon>Magnetospirillum</taxon>
    </lineage>
</organism>
<dbReference type="EMBL" id="CU459003">
    <property type="protein sequence ID" value="CAM76216.1"/>
    <property type="molecule type" value="Genomic_DNA"/>
</dbReference>
<name>A4U009_9PROT</name>
<keyword evidence="10" id="KW-0966">Cell projection</keyword>
<evidence type="ECO:0000256" key="2">
    <source>
        <dbReference type="ARBA" id="ARBA00004613"/>
    </source>
</evidence>
<dbReference type="GO" id="GO:0005198">
    <property type="term" value="F:structural molecule activity"/>
    <property type="evidence" value="ECO:0007669"/>
    <property type="project" value="InterPro"/>
</dbReference>
<keyword evidence="6" id="KW-0975">Bacterial flagellum</keyword>
<evidence type="ECO:0000259" key="9">
    <source>
        <dbReference type="Pfam" id="PF22638"/>
    </source>
</evidence>
<dbReference type="GO" id="GO:0009424">
    <property type="term" value="C:bacterial-type flagellum hook"/>
    <property type="evidence" value="ECO:0007669"/>
    <property type="project" value="InterPro"/>
</dbReference>
<dbReference type="InterPro" id="IPR053927">
    <property type="entry name" value="FlgK_helical"/>
</dbReference>
<dbReference type="InterPro" id="IPR010930">
    <property type="entry name" value="Flg_bb/hook_C_dom"/>
</dbReference>
<evidence type="ECO:0000256" key="1">
    <source>
        <dbReference type="ARBA" id="ARBA00004117"/>
    </source>
</evidence>
<feature type="domain" description="Flagellar basal body rod protein N-terminal" evidence="7">
    <location>
        <begin position="7"/>
        <end position="36"/>
    </location>
</feature>
<keyword evidence="10" id="KW-0969">Cilium</keyword>
<dbReference type="PANTHER" id="PTHR30033">
    <property type="entry name" value="FLAGELLAR HOOK-ASSOCIATED PROTEIN 1"/>
    <property type="match status" value="1"/>
</dbReference>
<dbReference type="PANTHER" id="PTHR30033:SF2">
    <property type="entry name" value="FLAGELLAR HOOK PROTEIN"/>
    <property type="match status" value="1"/>
</dbReference>
<dbReference type="GO" id="GO:0009425">
    <property type="term" value="C:bacterial-type flagellum basal body"/>
    <property type="evidence" value="ECO:0007669"/>
    <property type="project" value="UniProtKB-SubCell"/>
</dbReference>
<dbReference type="GO" id="GO:0005576">
    <property type="term" value="C:extracellular region"/>
    <property type="evidence" value="ECO:0007669"/>
    <property type="project" value="UniProtKB-SubCell"/>
</dbReference>
<gene>
    <name evidence="10" type="ORF">MGR_2161</name>
</gene>
<dbReference type="AlphaFoldDB" id="A4U009"/>
<sequence length="939" mass="99933">MALTLGLNTALSGLLTNQRALDTVAQNVTNVNTKGYVRKVMNQESRVLNGFGAGVQVGSVTRQINEGLLKDIRKQTAELGKLQVESSYYPRIDDLFGNVADNSSISHKLNDLYEAFELLGTQVDKPSIQWSSVQTGQDVADLFDRMTDQLQSLRLEADREIETTVQLINDKLSDIHDLNQKIVKNSAVATGTTDLEDKRDQALTDLAQYIDVQYYHRQDGSMIVYTNSGEMLVDNQDQPLSYTANTRIDTWMTAAGGQFNKISVDGGTDDLAPLVKGGKLRALLDMRDKTVTDLQASLDEAAQTMLEEVNKAHNRGTSYPNPSYRYEGSRTFAKQGQVVPNAADTAARFMFGSTTVTSAGYTSLSIAASGTNPWQTTMTASAGTPFSTMSAGTTFSVDSAEDSSNNGTYRVVSVGGGGANITVEKVNPRQTIQLSGTEDVVIAVFGSDGKEAQQTTLNTIMQTNYSGSYTAATVGTGRSLSDFQAKGDHDQWSVNEVSAHVEAWLSAQGYSTASVNLNSEGKMVIDLGVTNKSLAFRDQTAAADGSAATDATISFDVDGDGAVDQTVKGFANFFGLNDFFSNSNQNSIQDSNILPSTFKTSTTRDLKILDGTGQLGPNMSIPAGSSLEDIADIINSYGRTTESAPLSLAQTTFTLTSAATISVTNTSGQVSTATVGPGAVTMEEIAGKLTSGTVVGSVIQDGDGYRLRLHSTAGAELTVSITGGAMASGSLEASLGMNKVERVSASVIPEGSGYRLRVVQAENKEVFLSSTLDISNNNLLTELEMKPAATRTAGTISVRADLMSGPEKMGRGAVQWNADLNGYYISEGDNSTALAMADAMGNKRAMQSAGGLYAGNYSLSEYGAATISLVTRDAEHSSKQLEYQTALSQSLDFQNTSFSGVNLDEEVSAMIDFQQAYSATAKVITVLQEMLETLTAMIN</sequence>
<proteinExistence type="inferred from homology"/>
<evidence type="ECO:0000256" key="3">
    <source>
        <dbReference type="ARBA" id="ARBA00009677"/>
    </source>
</evidence>